<dbReference type="InterPro" id="IPR038765">
    <property type="entry name" value="Papain-like_cys_pep_sf"/>
</dbReference>
<dbReference type="EMBL" id="LT853698">
    <property type="protein sequence ID" value="SMQ52815.1"/>
    <property type="molecule type" value="Genomic_DNA"/>
</dbReference>
<dbReference type="Gene3D" id="3.90.70.10">
    <property type="entry name" value="Cysteine proteinases"/>
    <property type="match status" value="1"/>
</dbReference>
<evidence type="ECO:0000313" key="2">
    <source>
        <dbReference type="Proteomes" id="UP000215127"/>
    </source>
</evidence>
<sequence>MMSSPAFLRNIMILAAGREPESDPYDRRVGVGFVVLFKALIDGDSNASVARLHSINEVILLHLDLQEFAEYTDAWGNITHRQQDATEVYTRIILPCLQQYMDGLKFQTTTYLEYLECGDTSEISLMQKLYESQTETETIEIDCETCEVRTTHSMAERIGRISGSAPANDLVIRAGLQEWTTEGAVKTKARMPVHDGLMAVTRLGTPMRAVNICQHKGPDVNSGHYVCYRRPALADLARECNNDLVLMQERWKLWTLYDDSHKAQYINVLLAPITTAGIIVLARLATAKFHADTVAAIEADLSLSDGKTAEALTRSPVRSALAGKDLTPEEFCSSFIGGGELAQAMDRLVDDGISCFENAKYGEHQAAWRAANDPNTMPPMAAPQRTQESEQIISSPVLSIRQWGSVPMSGKSARRDMTPCHIVDMLAGFQGEKEQRSDRKDKSIVRKGEEIIKAELAGGDDILEDDDFFEYLGDTFAREAEADGGSASN</sequence>
<proteinExistence type="predicted"/>
<accession>A0A1X7RZL4</accession>
<dbReference type="AlphaFoldDB" id="A0A1X7RZL4"/>
<keyword evidence="2" id="KW-1185">Reference proteome</keyword>
<organism evidence="1 2">
    <name type="scientific">Zymoseptoria tritici (strain ST99CH_3D7)</name>
    <dbReference type="NCBI Taxonomy" id="1276538"/>
    <lineage>
        <taxon>Eukaryota</taxon>
        <taxon>Fungi</taxon>
        <taxon>Dikarya</taxon>
        <taxon>Ascomycota</taxon>
        <taxon>Pezizomycotina</taxon>
        <taxon>Dothideomycetes</taxon>
        <taxon>Dothideomycetidae</taxon>
        <taxon>Mycosphaerellales</taxon>
        <taxon>Mycosphaerellaceae</taxon>
        <taxon>Zymoseptoria</taxon>
    </lineage>
</organism>
<reference evidence="1 2" key="1">
    <citation type="submission" date="2016-06" db="EMBL/GenBank/DDBJ databases">
        <authorList>
            <person name="Kjaerup R.B."/>
            <person name="Dalgaard T.S."/>
            <person name="Juul-Madsen H.R."/>
        </authorList>
    </citation>
    <scope>NUCLEOTIDE SEQUENCE [LARGE SCALE GENOMIC DNA]</scope>
</reference>
<evidence type="ECO:0000313" key="1">
    <source>
        <dbReference type="EMBL" id="SMQ52815.1"/>
    </source>
</evidence>
<dbReference type="SUPFAM" id="SSF54001">
    <property type="entry name" value="Cysteine proteinases"/>
    <property type="match status" value="1"/>
</dbReference>
<dbReference type="Proteomes" id="UP000215127">
    <property type="component" value="Chromosome 7"/>
</dbReference>
<gene>
    <name evidence="1" type="ORF">ZT3D7_G7968</name>
</gene>
<name>A0A1X7RZL4_ZYMT9</name>
<protein>
    <submittedName>
        <fullName evidence="1">Uncharacterized protein</fullName>
    </submittedName>
</protein>